<dbReference type="AlphaFoldDB" id="A0A0A9EG05"/>
<name>A0A0A9EG05_ARUDO</name>
<proteinExistence type="predicted"/>
<reference evidence="1" key="2">
    <citation type="journal article" date="2015" name="Data Brief">
        <title>Shoot transcriptome of the giant reed, Arundo donax.</title>
        <authorList>
            <person name="Barrero R.A."/>
            <person name="Guerrero F.D."/>
            <person name="Moolhuijzen P."/>
            <person name="Goolsby J.A."/>
            <person name="Tidwell J."/>
            <person name="Bellgard S.E."/>
            <person name="Bellgard M.I."/>
        </authorList>
    </citation>
    <scope>NUCLEOTIDE SEQUENCE</scope>
    <source>
        <tissue evidence="1">Shoot tissue taken approximately 20 cm above the soil surface</tissue>
    </source>
</reference>
<organism evidence="1">
    <name type="scientific">Arundo donax</name>
    <name type="common">Giant reed</name>
    <name type="synonym">Donax arundinaceus</name>
    <dbReference type="NCBI Taxonomy" id="35708"/>
    <lineage>
        <taxon>Eukaryota</taxon>
        <taxon>Viridiplantae</taxon>
        <taxon>Streptophyta</taxon>
        <taxon>Embryophyta</taxon>
        <taxon>Tracheophyta</taxon>
        <taxon>Spermatophyta</taxon>
        <taxon>Magnoliopsida</taxon>
        <taxon>Liliopsida</taxon>
        <taxon>Poales</taxon>
        <taxon>Poaceae</taxon>
        <taxon>PACMAD clade</taxon>
        <taxon>Arundinoideae</taxon>
        <taxon>Arundineae</taxon>
        <taxon>Arundo</taxon>
    </lineage>
</organism>
<evidence type="ECO:0000313" key="1">
    <source>
        <dbReference type="EMBL" id="JAD96800.1"/>
    </source>
</evidence>
<protein>
    <submittedName>
        <fullName evidence="1">Pdc3</fullName>
    </submittedName>
</protein>
<reference evidence="1" key="1">
    <citation type="submission" date="2014-09" db="EMBL/GenBank/DDBJ databases">
        <authorList>
            <person name="Magalhaes I.L.F."/>
            <person name="Oliveira U."/>
            <person name="Santos F.R."/>
            <person name="Vidigal T.H.D.A."/>
            <person name="Brescovit A.D."/>
            <person name="Santos A.J."/>
        </authorList>
    </citation>
    <scope>NUCLEOTIDE SEQUENCE</scope>
    <source>
        <tissue evidence="1">Shoot tissue taken approximately 20 cm above the soil surface</tissue>
    </source>
</reference>
<sequence length="35" mass="4022">MRTTRGSLYLRASHWKASRMSHCVSMCSSSTSRRC</sequence>
<dbReference type="EMBL" id="GBRH01201095">
    <property type="protein sequence ID" value="JAD96800.1"/>
    <property type="molecule type" value="Transcribed_RNA"/>
</dbReference>
<accession>A0A0A9EG05</accession>